<accession>A0AA48KCC0</accession>
<dbReference type="Gene3D" id="3.90.1640.30">
    <property type="match status" value="1"/>
</dbReference>
<dbReference type="PANTHER" id="PTHR30255:SF2">
    <property type="entry name" value="SINGLE-STRANDED-DNA-SPECIFIC EXONUCLEASE RECJ"/>
    <property type="match status" value="1"/>
</dbReference>
<protein>
    <recommendedName>
        <fullName evidence="5">Single-stranded-DNA-specific exonuclease RecJ</fullName>
    </recommendedName>
</protein>
<dbReference type="GO" id="GO:0003676">
    <property type="term" value="F:nucleic acid binding"/>
    <property type="evidence" value="ECO:0007669"/>
    <property type="project" value="InterPro"/>
</dbReference>
<feature type="domain" description="DHHA1" evidence="2">
    <location>
        <begin position="353"/>
        <end position="429"/>
    </location>
</feature>
<proteinExistence type="predicted"/>
<dbReference type="RefSeq" id="WP_316410055.1">
    <property type="nucleotide sequence ID" value="NZ_AP027081.1"/>
</dbReference>
<evidence type="ECO:0000259" key="1">
    <source>
        <dbReference type="Pfam" id="PF01368"/>
    </source>
</evidence>
<feature type="domain" description="DDH" evidence="1">
    <location>
        <begin position="82"/>
        <end position="234"/>
    </location>
</feature>
<dbReference type="SUPFAM" id="SSF64182">
    <property type="entry name" value="DHH phosphoesterases"/>
    <property type="match status" value="1"/>
</dbReference>
<keyword evidence="4" id="KW-1185">Reference proteome</keyword>
<dbReference type="InterPro" id="IPR051673">
    <property type="entry name" value="SSDNA_exonuclease_RecJ"/>
</dbReference>
<reference evidence="3" key="1">
    <citation type="journal article" date="2023" name="Int. J. Syst. Evol. Microbiol.">
        <title>Mesoterricola silvestris gen. nov., sp. nov., Mesoterricola sediminis sp. nov., Geothrix oryzae sp. nov., Geothrix edaphica sp. nov., Geothrix rubra sp. nov., and Geothrix limicola sp. nov., six novel members of Acidobacteriota isolated from soils.</title>
        <authorList>
            <person name="Itoh H."/>
            <person name="Sugisawa Y."/>
            <person name="Mise K."/>
            <person name="Xu Z."/>
            <person name="Kuniyasu M."/>
            <person name="Ushijima N."/>
            <person name="Kawano K."/>
            <person name="Kobayashi E."/>
            <person name="Shiratori Y."/>
            <person name="Masuda Y."/>
            <person name="Senoo K."/>
        </authorList>
    </citation>
    <scope>NUCLEOTIDE SEQUENCE</scope>
    <source>
        <strain evidence="3">W786</strain>
    </source>
</reference>
<dbReference type="Pfam" id="PF02272">
    <property type="entry name" value="DHHA1"/>
    <property type="match status" value="1"/>
</dbReference>
<dbReference type="InterPro" id="IPR038763">
    <property type="entry name" value="DHH_sf"/>
</dbReference>
<dbReference type="KEGG" id="msea:METESE_19570"/>
<evidence type="ECO:0000259" key="2">
    <source>
        <dbReference type="Pfam" id="PF02272"/>
    </source>
</evidence>
<dbReference type="InterPro" id="IPR003156">
    <property type="entry name" value="DHHA1_dom"/>
</dbReference>
<evidence type="ECO:0008006" key="5">
    <source>
        <dbReference type="Google" id="ProtNLM"/>
    </source>
</evidence>
<dbReference type="Proteomes" id="UP001228113">
    <property type="component" value="Chromosome"/>
</dbReference>
<dbReference type="AlphaFoldDB" id="A0AA48KCC0"/>
<dbReference type="Gene3D" id="3.10.310.30">
    <property type="match status" value="1"/>
</dbReference>
<evidence type="ECO:0000313" key="4">
    <source>
        <dbReference type="Proteomes" id="UP001228113"/>
    </source>
</evidence>
<dbReference type="Pfam" id="PF01368">
    <property type="entry name" value="DHH"/>
    <property type="match status" value="1"/>
</dbReference>
<organism evidence="3 4">
    <name type="scientific">Mesoterricola sediminis</name>
    <dbReference type="NCBI Taxonomy" id="2927980"/>
    <lineage>
        <taxon>Bacteria</taxon>
        <taxon>Pseudomonadati</taxon>
        <taxon>Acidobacteriota</taxon>
        <taxon>Holophagae</taxon>
        <taxon>Holophagales</taxon>
        <taxon>Holophagaceae</taxon>
        <taxon>Mesoterricola</taxon>
    </lineage>
</organism>
<dbReference type="PANTHER" id="PTHR30255">
    <property type="entry name" value="SINGLE-STRANDED-DNA-SPECIFIC EXONUCLEASE RECJ"/>
    <property type="match status" value="1"/>
</dbReference>
<sequence length="551" mass="58700">MNPLPWRLRRAHLTSSDPWRPLADRFGLSLEAARLAWLRNADAEELAWRLDPDLGRATDPFLLPGVAAAARQLREAIDRKARICVYGDYDVDGVTATALLTRVLASLGAQVDFFIPNRFSDGYGLNQACIQDLVETRRPELLVSVDCGVRSAAEVAASRDLGVAWIITDHHALGDTMPDCTVVHPGLDAYPNPWLSGVGVAFKLAQAVAELSQGGPAAQPAFLRALLKLVALGTIADKVPLLGENALLVKEGLAALGGPNAAGLAALLRMAKVEAPLRARDVAFRLGPRLNAVGRMGGAEDAVRLLLSKDPEEAEALAARLEGLNAQRRAVQEDLAAALPPPGDAPFDLVVCPGAHKGVLGIVAGQRARTYNRPSAVCTVVDGVAQGSARAPEGYDLMRLLEEAKPFLRTFGGHRQAAGLTFDAGRETFLRRALNLGATAQAGAMGPAVLAVDGRGLAEVPDAAELDRLEPFGQGFPEPVFQVEGEVDGAFRSFKGVHRFKLKGVRSEFTVFGEAPPPYAGRVSLAVSPQDSLRWPRAWRVEGELDLAEAP</sequence>
<dbReference type="EMBL" id="AP027081">
    <property type="protein sequence ID" value="BDU76999.1"/>
    <property type="molecule type" value="Genomic_DNA"/>
</dbReference>
<gene>
    <name evidence="3" type="ORF">METESE_19570</name>
</gene>
<evidence type="ECO:0000313" key="3">
    <source>
        <dbReference type="EMBL" id="BDU76999.1"/>
    </source>
</evidence>
<dbReference type="GO" id="GO:0004527">
    <property type="term" value="F:exonuclease activity"/>
    <property type="evidence" value="ECO:0007669"/>
    <property type="project" value="UniProtKB-KW"/>
</dbReference>
<name>A0AA48KCC0_9BACT</name>
<dbReference type="InterPro" id="IPR001667">
    <property type="entry name" value="DDH_dom"/>
</dbReference>